<evidence type="ECO:0000256" key="1">
    <source>
        <dbReference type="ARBA" id="ARBA00004429"/>
    </source>
</evidence>
<dbReference type="PROSITE" id="PS50928">
    <property type="entry name" value="ABC_TM1"/>
    <property type="match status" value="1"/>
</dbReference>
<dbReference type="CDD" id="cd06261">
    <property type="entry name" value="TM_PBP2"/>
    <property type="match status" value="1"/>
</dbReference>
<dbReference type="AlphaFoldDB" id="A0A0A2XL16"/>
<evidence type="ECO:0000256" key="2">
    <source>
        <dbReference type="ARBA" id="ARBA00022448"/>
    </source>
</evidence>
<evidence type="ECO:0000256" key="8">
    <source>
        <dbReference type="ARBA" id="ARBA00024202"/>
    </source>
</evidence>
<dbReference type="InterPro" id="IPR000515">
    <property type="entry name" value="MetI-like"/>
</dbReference>
<organism evidence="11 12">
    <name type="scientific">Gallibacterium genomosp. 2</name>
    <dbReference type="NCBI Taxonomy" id="155517"/>
    <lineage>
        <taxon>Bacteria</taxon>
        <taxon>Pseudomonadati</taxon>
        <taxon>Pseudomonadota</taxon>
        <taxon>Gammaproteobacteria</taxon>
        <taxon>Pasteurellales</taxon>
        <taxon>Pasteurellaceae</taxon>
        <taxon>Gallibacterium</taxon>
    </lineage>
</organism>
<evidence type="ECO:0000256" key="9">
    <source>
        <dbReference type="RuleBase" id="RU363032"/>
    </source>
</evidence>
<reference evidence="11 12" key="1">
    <citation type="submission" date="2014-08" db="EMBL/GenBank/DDBJ databases">
        <title>Chaperone-usher fimbriae in a diverse selection of Gallibacterium genomes.</title>
        <authorList>
            <person name="Kudirkiene E."/>
            <person name="Bager R.J."/>
            <person name="Johnson T.J."/>
            <person name="Bojesen A.M."/>
        </authorList>
    </citation>
    <scope>NUCLEOTIDE SEQUENCE [LARGE SCALE GENOMIC DNA]</scope>
    <source>
        <strain evidence="11 12">CCM5976</strain>
    </source>
</reference>
<evidence type="ECO:0000313" key="12">
    <source>
        <dbReference type="Proteomes" id="UP000030418"/>
    </source>
</evidence>
<evidence type="ECO:0000313" key="11">
    <source>
        <dbReference type="EMBL" id="KGQ31642.1"/>
    </source>
</evidence>
<keyword evidence="12" id="KW-1185">Reference proteome</keyword>
<evidence type="ECO:0000259" key="10">
    <source>
        <dbReference type="PROSITE" id="PS50928"/>
    </source>
</evidence>
<accession>A0A0A2XL16</accession>
<comment type="caution">
    <text evidence="11">The sequence shown here is derived from an EMBL/GenBank/DDBJ whole genome shotgun (WGS) entry which is preliminary data.</text>
</comment>
<dbReference type="PANTHER" id="PTHR43386:SF5">
    <property type="entry name" value="PUTRESCINE EXPORT SYSTEM PERMEASE PROTEIN SAPC"/>
    <property type="match status" value="1"/>
</dbReference>
<comment type="similarity">
    <text evidence="8">Belongs to the binding-protein-dependent transport system permease family. OppBC subfamily.</text>
</comment>
<keyword evidence="5 9" id="KW-0812">Transmembrane</keyword>
<name>A0A0A2XL16_9PAST</name>
<keyword evidence="4" id="KW-0997">Cell inner membrane</keyword>
<keyword evidence="6 9" id="KW-1133">Transmembrane helix</keyword>
<evidence type="ECO:0000256" key="5">
    <source>
        <dbReference type="ARBA" id="ARBA00022692"/>
    </source>
</evidence>
<feature type="transmembrane region" description="Helical" evidence="9">
    <location>
        <begin position="27"/>
        <end position="48"/>
    </location>
</feature>
<gene>
    <name evidence="11" type="ORF">P375_07375</name>
</gene>
<protein>
    <submittedName>
        <fullName evidence="11">Peptide ABC transporter permease</fullName>
    </submittedName>
</protein>
<dbReference type="PANTHER" id="PTHR43386">
    <property type="entry name" value="OLIGOPEPTIDE TRANSPORT SYSTEM PERMEASE PROTEIN APPC"/>
    <property type="match status" value="1"/>
</dbReference>
<feature type="transmembrane region" description="Helical" evidence="9">
    <location>
        <begin position="132"/>
        <end position="153"/>
    </location>
</feature>
<keyword evidence="7 9" id="KW-0472">Membrane</keyword>
<dbReference type="EMBL" id="JPXY01000032">
    <property type="protein sequence ID" value="KGQ31642.1"/>
    <property type="molecule type" value="Genomic_DNA"/>
</dbReference>
<dbReference type="InterPro" id="IPR035906">
    <property type="entry name" value="MetI-like_sf"/>
</dbReference>
<evidence type="ECO:0000256" key="7">
    <source>
        <dbReference type="ARBA" id="ARBA00023136"/>
    </source>
</evidence>
<proteinExistence type="inferred from homology"/>
<dbReference type="SUPFAM" id="SSF161098">
    <property type="entry name" value="MetI-like"/>
    <property type="match status" value="1"/>
</dbReference>
<dbReference type="InterPro" id="IPR050366">
    <property type="entry name" value="BP-dependent_transpt_permease"/>
</dbReference>
<evidence type="ECO:0000256" key="3">
    <source>
        <dbReference type="ARBA" id="ARBA00022475"/>
    </source>
</evidence>
<dbReference type="InterPro" id="IPR025966">
    <property type="entry name" value="OppC_N"/>
</dbReference>
<dbReference type="Pfam" id="PF12911">
    <property type="entry name" value="OppC_N"/>
    <property type="match status" value="1"/>
</dbReference>
<feature type="transmembrane region" description="Helical" evidence="9">
    <location>
        <begin position="96"/>
        <end position="120"/>
    </location>
</feature>
<sequence>MIEQRVEDFRNTKAKKAIWKIFSKDRIALFSLFCFSGLVVIAILVPFLSPYSPDQQFIGNELMPPFWDKSGNLVFLLGTDDIGRDLFSRILWGVHYTFGSALIIVLAILIIGGGLGLIIGINQGVKSRTLKYLGDVFLSIPILLVAIIIAALINSGLTNAMLAIFLALLPHFIHQIDNAVQQELQKDYVLLLRLEGISKYILLKETILPNIFPVFVRETARIFILAIMDVSALSFISLGASSTMPEWGAMIRDSVDLLYIAPWAVVLPGTAIMFSILVINVLSNSLLRSFYKYYS</sequence>
<dbReference type="GO" id="GO:0005886">
    <property type="term" value="C:plasma membrane"/>
    <property type="evidence" value="ECO:0007669"/>
    <property type="project" value="UniProtKB-SubCell"/>
</dbReference>
<dbReference type="RefSeq" id="WP_039135778.1">
    <property type="nucleotide sequence ID" value="NZ_JPXY01000032.1"/>
</dbReference>
<keyword evidence="3" id="KW-1003">Cell membrane</keyword>
<feature type="transmembrane region" description="Helical" evidence="9">
    <location>
        <begin position="222"/>
        <end position="240"/>
    </location>
</feature>
<evidence type="ECO:0000256" key="6">
    <source>
        <dbReference type="ARBA" id="ARBA00022989"/>
    </source>
</evidence>
<keyword evidence="2 9" id="KW-0813">Transport</keyword>
<evidence type="ECO:0000256" key="4">
    <source>
        <dbReference type="ARBA" id="ARBA00022519"/>
    </source>
</evidence>
<dbReference type="Gene3D" id="1.10.3720.10">
    <property type="entry name" value="MetI-like"/>
    <property type="match status" value="1"/>
</dbReference>
<comment type="subcellular location">
    <subcellularLocation>
        <location evidence="1">Cell inner membrane</location>
        <topology evidence="1">Multi-pass membrane protein</topology>
    </subcellularLocation>
    <subcellularLocation>
        <location evidence="9">Cell membrane</location>
        <topology evidence="9">Multi-pass membrane protein</topology>
    </subcellularLocation>
</comment>
<feature type="domain" description="ABC transmembrane type-1" evidence="10">
    <location>
        <begin position="98"/>
        <end position="283"/>
    </location>
</feature>
<dbReference type="GO" id="GO:0055085">
    <property type="term" value="P:transmembrane transport"/>
    <property type="evidence" value="ECO:0007669"/>
    <property type="project" value="InterPro"/>
</dbReference>
<feature type="transmembrane region" description="Helical" evidence="9">
    <location>
        <begin position="260"/>
        <end position="282"/>
    </location>
</feature>
<dbReference type="Proteomes" id="UP000030418">
    <property type="component" value="Unassembled WGS sequence"/>
</dbReference>
<dbReference type="Pfam" id="PF00528">
    <property type="entry name" value="BPD_transp_1"/>
    <property type="match status" value="1"/>
</dbReference>
<feature type="transmembrane region" description="Helical" evidence="9">
    <location>
        <begin position="159"/>
        <end position="176"/>
    </location>
</feature>